<name>A0A382DH66_9ZZZZ</name>
<sequence length="240" mass="27150">VQFFLTFYHTLRFWIVIITLSIILGTIAIILGVIDRSGNQSHQVAALWSRLICEWNGIKVEVTGTENILTDQPQIFIANHQGYYDIFALAGFLAVQLRWVSKAILFRIPFMGWAMSAAGYIPVERNNRKQSYQAFLKALEAIKAGNSIVVFPEGTRSEDGNIGIFKKGSQLLAERAKVPMVPVTVTGTRNIIRKRSMLIYPNMIRIIISPRISLDEENTKKGDKILQDIRGIICRNFEAH</sequence>
<dbReference type="SUPFAM" id="SSF69593">
    <property type="entry name" value="Glycerol-3-phosphate (1)-acyltransferase"/>
    <property type="match status" value="1"/>
</dbReference>
<dbReference type="EMBL" id="UINC01039299">
    <property type="protein sequence ID" value="SVB37585.1"/>
    <property type="molecule type" value="Genomic_DNA"/>
</dbReference>
<dbReference type="AlphaFoldDB" id="A0A382DH66"/>
<organism evidence="6">
    <name type="scientific">marine metagenome</name>
    <dbReference type="NCBI Taxonomy" id="408172"/>
    <lineage>
        <taxon>unclassified sequences</taxon>
        <taxon>metagenomes</taxon>
        <taxon>ecological metagenomes</taxon>
    </lineage>
</organism>
<reference evidence="6" key="1">
    <citation type="submission" date="2018-05" db="EMBL/GenBank/DDBJ databases">
        <authorList>
            <person name="Lanie J.A."/>
            <person name="Ng W.-L."/>
            <person name="Kazmierczak K.M."/>
            <person name="Andrzejewski T.M."/>
            <person name="Davidsen T.M."/>
            <person name="Wayne K.J."/>
            <person name="Tettelin H."/>
            <person name="Glass J.I."/>
            <person name="Rusch D."/>
            <person name="Podicherti R."/>
            <person name="Tsui H.-C.T."/>
            <person name="Winkler M.E."/>
        </authorList>
    </citation>
    <scope>NUCLEOTIDE SEQUENCE</scope>
</reference>
<gene>
    <name evidence="6" type="ORF">METZ01_LOCUS190439</name>
</gene>
<dbReference type="InterPro" id="IPR004552">
    <property type="entry name" value="AGP_acyltrans"/>
</dbReference>
<keyword evidence="3" id="KW-0012">Acyltransferase</keyword>
<dbReference type="InterPro" id="IPR002123">
    <property type="entry name" value="Plipid/glycerol_acylTrfase"/>
</dbReference>
<evidence type="ECO:0000256" key="2">
    <source>
        <dbReference type="ARBA" id="ARBA00022679"/>
    </source>
</evidence>
<evidence type="ECO:0000313" key="6">
    <source>
        <dbReference type="EMBL" id="SVB37585.1"/>
    </source>
</evidence>
<evidence type="ECO:0000256" key="3">
    <source>
        <dbReference type="ARBA" id="ARBA00023315"/>
    </source>
</evidence>
<dbReference type="GO" id="GO:0003841">
    <property type="term" value="F:1-acylglycerol-3-phosphate O-acyltransferase activity"/>
    <property type="evidence" value="ECO:0007669"/>
    <property type="project" value="InterPro"/>
</dbReference>
<comment type="similarity">
    <text evidence="1">Belongs to the 1-acyl-sn-glycerol-3-phosphate acyltransferase family.</text>
</comment>
<evidence type="ECO:0000256" key="1">
    <source>
        <dbReference type="ARBA" id="ARBA00008655"/>
    </source>
</evidence>
<dbReference type="GO" id="GO:0006654">
    <property type="term" value="P:phosphatidic acid biosynthetic process"/>
    <property type="evidence" value="ECO:0007669"/>
    <property type="project" value="TreeGrafter"/>
</dbReference>
<dbReference type="CDD" id="cd07989">
    <property type="entry name" value="LPLAT_AGPAT-like"/>
    <property type="match status" value="1"/>
</dbReference>
<dbReference type="GO" id="GO:0016020">
    <property type="term" value="C:membrane"/>
    <property type="evidence" value="ECO:0007669"/>
    <property type="project" value="InterPro"/>
</dbReference>
<proteinExistence type="inferred from homology"/>
<dbReference type="PANTHER" id="PTHR10434:SF66">
    <property type="entry name" value="PHOSPHOLIPID_GLYCEROL ACYLTRANSFERASE DOMAIN-CONTAINING PROTEIN"/>
    <property type="match status" value="1"/>
</dbReference>
<keyword evidence="4" id="KW-0812">Transmembrane</keyword>
<dbReference type="Pfam" id="PF01553">
    <property type="entry name" value="Acyltransferase"/>
    <property type="match status" value="1"/>
</dbReference>
<feature type="domain" description="Phospholipid/glycerol acyltransferase" evidence="5">
    <location>
        <begin position="74"/>
        <end position="188"/>
    </location>
</feature>
<keyword evidence="4" id="KW-1133">Transmembrane helix</keyword>
<feature type="non-terminal residue" evidence="6">
    <location>
        <position position="1"/>
    </location>
</feature>
<keyword evidence="4" id="KW-0472">Membrane</keyword>
<evidence type="ECO:0000259" key="5">
    <source>
        <dbReference type="SMART" id="SM00563"/>
    </source>
</evidence>
<dbReference type="PANTHER" id="PTHR10434">
    <property type="entry name" value="1-ACYL-SN-GLYCEROL-3-PHOSPHATE ACYLTRANSFERASE"/>
    <property type="match status" value="1"/>
</dbReference>
<evidence type="ECO:0000256" key="4">
    <source>
        <dbReference type="SAM" id="Phobius"/>
    </source>
</evidence>
<keyword evidence="2" id="KW-0808">Transferase</keyword>
<dbReference type="SMART" id="SM00563">
    <property type="entry name" value="PlsC"/>
    <property type="match status" value="1"/>
</dbReference>
<feature type="transmembrane region" description="Helical" evidence="4">
    <location>
        <begin position="13"/>
        <end position="34"/>
    </location>
</feature>
<accession>A0A382DH66</accession>
<dbReference type="NCBIfam" id="TIGR00530">
    <property type="entry name" value="AGP_acyltrn"/>
    <property type="match status" value="1"/>
</dbReference>
<protein>
    <recommendedName>
        <fullName evidence="5">Phospholipid/glycerol acyltransferase domain-containing protein</fullName>
    </recommendedName>
</protein>